<keyword evidence="2" id="KW-1185">Reference proteome</keyword>
<organism evidence="1 2">
    <name type="scientific">Lecanicillium saksenae</name>
    <dbReference type="NCBI Taxonomy" id="468837"/>
    <lineage>
        <taxon>Eukaryota</taxon>
        <taxon>Fungi</taxon>
        <taxon>Dikarya</taxon>
        <taxon>Ascomycota</taxon>
        <taxon>Pezizomycotina</taxon>
        <taxon>Sordariomycetes</taxon>
        <taxon>Hypocreomycetidae</taxon>
        <taxon>Hypocreales</taxon>
        <taxon>Cordycipitaceae</taxon>
        <taxon>Lecanicillium</taxon>
    </lineage>
</organism>
<proteinExistence type="predicted"/>
<gene>
    <name evidence="1" type="ORF">NLG97_g34</name>
</gene>
<protein>
    <submittedName>
        <fullName evidence="1">Uncharacterized protein</fullName>
    </submittedName>
</protein>
<evidence type="ECO:0000313" key="2">
    <source>
        <dbReference type="Proteomes" id="UP001148737"/>
    </source>
</evidence>
<reference evidence="1" key="1">
    <citation type="submission" date="2022-07" db="EMBL/GenBank/DDBJ databases">
        <title>Genome Sequence of Lecanicillium saksenae.</title>
        <authorList>
            <person name="Buettner E."/>
        </authorList>
    </citation>
    <scope>NUCLEOTIDE SEQUENCE</scope>
    <source>
        <strain evidence="1">VT-O1</strain>
    </source>
</reference>
<comment type="caution">
    <text evidence="1">The sequence shown here is derived from an EMBL/GenBank/DDBJ whole genome shotgun (WGS) entry which is preliminary data.</text>
</comment>
<name>A0ACC1R9Q2_9HYPO</name>
<dbReference type="EMBL" id="JANAKD010000001">
    <property type="protein sequence ID" value="KAJ3499844.1"/>
    <property type="molecule type" value="Genomic_DNA"/>
</dbReference>
<dbReference type="Proteomes" id="UP001148737">
    <property type="component" value="Unassembled WGS sequence"/>
</dbReference>
<evidence type="ECO:0000313" key="1">
    <source>
        <dbReference type="EMBL" id="KAJ3499844.1"/>
    </source>
</evidence>
<sequence length="2719" mass="298472">MDQPIAVIGLDARLPGDGADAEKFYQSLLAGRSARSPYPEDRYNAAAFWHPDGERHGMATHFLQGSVKTFDAPFFTTTAAEANAMDPQQRGLLESVYRALDSAGIPLDKAAGTQTGVYMGCFAYDYHDISNKDLDMPSKYGALGPTAYMLANRVSWFYDFRGPSMTIDTACSSSLVAAHEACMSLKLGEISMAVVGGCNLILSPEMTLNLDAAGVLGPDGKSYSFDYRGNGYARGEGLGTIILKRVPDAVRDGDVIRAVIRNSSTNQDGRSQGITQPTAEAQARLIRHVYDRANLDLSQTRFFEAHGTGTFIGDPIEASAIADVFGPYRSAEQPLYVGALKTNIGHLEGAAGVASIIKGVMTLEHGTIPPNIHMEKRNPRIQTDILEFPTMPLPWPSPGLRRMSINSFGVGGSNVHIVLDDALSFLAENGLDGHHRTHERPVGISHVTWNHKRDTELSCGRVATTAITKETSSNGTTSNQPSEKERHQTHVLDLTANCEKGNSSMNGYDTHENISGSMQGILVADKRNGTYSLDHSNNDTLIMQPDNDELRAEILTDVVEENQPNLYVFSSFDQAGISRVRVRLLEYLSRLHPSYDIELTSKSFMTDLAYTLATKRTHHHWRSFCVAGSRKGLIEQLNANHKAARSQVGQKLRLVFVFTGQGAQWAGMGIELLAHPVFYDSLTAAERYWTGLGCSWSAIDELKKSKETSNINDASYSQPLCTAIQVAMVDLLASWDIVPEAVVGHSAGETAAAYAVGAITRESAWRIAYMRGKSSRELLIAKSQESSHGGGMGMAAVGLDVSATRLAIERVNLLCGSQKRGTLEIACKNSPSSQTVSGCSFKIKQLVDMLASEGTFVRQLPVKLAYHSRYMFPMASKYLQSLGQLEPQLGDPGLNTARSADTQRLFYSSSHGTVLHDHSQLCKGAYWVHNLTHPVLFSESAAMLLADSRKDETTAVLLEIGPHGALKGPLKDIIKASGLGGEFTYATMLNRTKGATESVLEAMGVLHCAGVGMDLCKVTANSQKLVQVSPPRFLTSAPTYAFNHTKEYWMESRISRNYRFRRQARSELLGAQVPDWNKNHALWRNYIRISENPWIPHHIVSGEVLYPAAGMIVMAVEAVRQLTASDKREPEGFYLRDIVFEKALIVPDDALGVESHFYLTPDAQAGRHSGTSEASCWYRFELFTHDIASDEWQRHCHGRIRVDYEQHQRQLGDFIPVTKDHCIRETSAGRAYKALEQSGLRFGPTFRRLRKAEVSVSSGAGDNSYTYAEVETCAQKVAEMMPNEYLSPHIIHPTTLDAIIHSSLLAPALNEQSLPRTRMPISVDLLWLSAKMENIHSPCRVASECSPYDDGRKLNTSIVAVGDPTEKASQPLMYAFGLNYVVLPGPQQANTSKGHTAEKHPKPAYHKTWRPSTGFLSQSQCQERFGLPLQEAEADKVSNQVQKNELLCQLYIQQYLEKTSIERIKMPVAQREYSSQSAAKADTAERYTAWMRNAIKHKVPVVIGEKKQKELEKCAQETPEGRLLLSVGQVLPSILAGTSDALAIIFEGDLARDFYGRNPSSLRCYRQLCNYIEALVDENPSLKMLEIGAGTGGTTTYILDMLSKRCIDLGSDRYDRYDFTDISTFFFDRAKDDFAEHADWMHFLKLDIEADPVKQGFEAHSYDCIIAANVLHATKNIERTLANVRRLLKPGGKLILYEMTNPAMLAPGFIWGTLPGWWLAAEEDRIFSPLMTRETWEARLRNAGFPSGIDIVFRDFEGSASQSYNVLIATAPSDLHPPTSQLNVFPSVTLLTENEASFQQEVASQILEGLMSAGHSGVVIASTASSNDIELPKTKTAFILIDLDKPVLQQVTAESLSKIQRIPMEYCTVIWIARGGSEFCASPESELVTGLGRVCRLEYPNLQFIIASFDAAATSQMIAEKSIQIHQRAIQGCAESFYRVLADGSVHVPRLQPAKGLTEHIRALTGGAEPELKRIEDCSDQYLTLRFGHINDSTEREAPCFTVDCSTKDNGVLVADDVEIRVMAASVSTSDLRSLKNSQITDHSVGRQASGIVVRCGPESHYHPGDRVFGLVPTGSVRTVARSSDRLLAKMPFQASWADVVSLSAPFTTAVATVGDEIDSIQRKNLSVLVTNAASMVGQAVVTIAQAKGAQIYATVNSRMEKERLIELFHLASDHVLLSCRLMAALTILPSTFGRGVDIIANCSGANNEEDELISCLACCGKVFDLGTTEDCLRPRRRPNIRFESFRLESHLAHDSRAICGKFQRAADFIISHNLHSGIWITQVPRYPFSEIQTGLRQLAMLRSDDLSAGTITLECGKEDLISVLELPQLCAFDSDATYVVCGGLGGLGGTIARWMVSRGARNLILLSRRGPQDSGSRALINDIMSTGCSIVAPVCDATNLSALESTIAKCHATMPGIKGCINAAMVLRDHTFMSMNEDHWNEVVLSKVGVLENLFKVLGANLDFYITLSSVIGLLGKTGQSNYASGNTFQDAFTSMLASRGVNAISLNLCPMLGVGFLSERPELLAQMHEDGWPVMDKSEFLAVMDYYCRPLASSEPSAICSHVIPKLCIPTTHKANDAFFSLIYAASASEAATRALVEASKSGKKASFDYFSLIKASITHQEVYRAVSDALLLKVCRMLDAEMADIDLARPLHAYGIDSLMVVELRSWLFNKFTINMSVFEMAGFGSIHLLVSSISSKCRPDLQDHASHAQASAEDV</sequence>
<accession>A0ACC1R9Q2</accession>